<reference evidence="10" key="1">
    <citation type="journal article" date="2019" name="Int. J. Syst. Evol. Microbiol.">
        <title>The Global Catalogue of Microorganisms (GCM) 10K type strain sequencing project: providing services to taxonomists for standard genome sequencing and annotation.</title>
        <authorList>
            <consortium name="The Broad Institute Genomics Platform"/>
            <consortium name="The Broad Institute Genome Sequencing Center for Infectious Disease"/>
            <person name="Wu L."/>
            <person name="Ma J."/>
        </authorList>
    </citation>
    <scope>NUCLEOTIDE SEQUENCE [LARGE SCALE GENOMIC DNA]</scope>
    <source>
        <strain evidence="10">JCM 16373</strain>
    </source>
</reference>
<feature type="domain" description="Peptidase S26" evidence="8">
    <location>
        <begin position="242"/>
        <end position="434"/>
    </location>
</feature>
<comment type="subcellular location">
    <subcellularLocation>
        <location evidence="2">Cell membrane</location>
        <topology evidence="2">Single-pass type II membrane protein</topology>
    </subcellularLocation>
    <subcellularLocation>
        <location evidence="6">Membrane</location>
        <topology evidence="6">Single-pass type II membrane protein</topology>
    </subcellularLocation>
</comment>
<evidence type="ECO:0000256" key="1">
    <source>
        <dbReference type="ARBA" id="ARBA00000677"/>
    </source>
</evidence>
<dbReference type="Gene3D" id="2.10.109.10">
    <property type="entry name" value="Umud Fragment, subunit A"/>
    <property type="match status" value="1"/>
</dbReference>
<dbReference type="EMBL" id="BAAARJ010000020">
    <property type="protein sequence ID" value="GAA2632027.1"/>
    <property type="molecule type" value="Genomic_DNA"/>
</dbReference>
<comment type="similarity">
    <text evidence="3 6">Belongs to the peptidase S26 family.</text>
</comment>
<dbReference type="PANTHER" id="PTHR43390:SF1">
    <property type="entry name" value="CHLOROPLAST PROCESSING PEPTIDASE"/>
    <property type="match status" value="1"/>
</dbReference>
<evidence type="ECO:0000259" key="8">
    <source>
        <dbReference type="Pfam" id="PF10502"/>
    </source>
</evidence>
<evidence type="ECO:0000313" key="10">
    <source>
        <dbReference type="Proteomes" id="UP001501447"/>
    </source>
</evidence>
<gene>
    <name evidence="9" type="ORF">GCM10009863_54910</name>
</gene>
<feature type="compositionally biased region" description="Gly residues" evidence="7">
    <location>
        <begin position="77"/>
        <end position="100"/>
    </location>
</feature>
<feature type="compositionally biased region" description="Basic residues" evidence="7">
    <location>
        <begin position="220"/>
        <end position="230"/>
    </location>
</feature>
<dbReference type="SUPFAM" id="SSF51306">
    <property type="entry name" value="LexA/Signal peptidase"/>
    <property type="match status" value="1"/>
</dbReference>
<name>A0ABP6CZZ6_9ACTN</name>
<dbReference type="NCBIfam" id="TIGR02227">
    <property type="entry name" value="sigpep_I_bact"/>
    <property type="match status" value="1"/>
</dbReference>
<keyword evidence="5 6" id="KW-0378">Hydrolase</keyword>
<keyword evidence="6" id="KW-0645">Protease</keyword>
<evidence type="ECO:0000256" key="4">
    <source>
        <dbReference type="ARBA" id="ARBA00013208"/>
    </source>
</evidence>
<organism evidence="9 10">
    <name type="scientific">Streptomyces axinellae</name>
    <dbReference type="NCBI Taxonomy" id="552788"/>
    <lineage>
        <taxon>Bacteria</taxon>
        <taxon>Bacillati</taxon>
        <taxon>Actinomycetota</taxon>
        <taxon>Actinomycetes</taxon>
        <taxon>Kitasatosporales</taxon>
        <taxon>Streptomycetaceae</taxon>
        <taxon>Streptomyces</taxon>
    </lineage>
</organism>
<dbReference type="PROSITE" id="PS00761">
    <property type="entry name" value="SPASE_I_3"/>
    <property type="match status" value="1"/>
</dbReference>
<dbReference type="InterPro" id="IPR019758">
    <property type="entry name" value="Pept_S26A_signal_pept_1_CS"/>
</dbReference>
<dbReference type="InterPro" id="IPR036286">
    <property type="entry name" value="LexA/Signal_pep-like_sf"/>
</dbReference>
<evidence type="ECO:0000256" key="6">
    <source>
        <dbReference type="RuleBase" id="RU362042"/>
    </source>
</evidence>
<evidence type="ECO:0000256" key="5">
    <source>
        <dbReference type="ARBA" id="ARBA00022801"/>
    </source>
</evidence>
<feature type="compositionally biased region" description="Basic and acidic residues" evidence="7">
    <location>
        <begin position="1"/>
        <end position="15"/>
    </location>
</feature>
<dbReference type="PANTHER" id="PTHR43390">
    <property type="entry name" value="SIGNAL PEPTIDASE I"/>
    <property type="match status" value="1"/>
</dbReference>
<keyword evidence="10" id="KW-1185">Reference proteome</keyword>
<proteinExistence type="inferred from homology"/>
<feature type="compositionally biased region" description="Basic and acidic residues" evidence="7">
    <location>
        <begin position="526"/>
        <end position="543"/>
    </location>
</feature>
<sequence>MADRQGRAPGDDGRPRPPHPRPPRPQKRRYDYGVPSEDDAHYDPSREAGYAGGYEGPAPAGQGSGDDERQSQEPGYSGSGHQGQGYGGYGYGGQQGGGRQQNGQWSQGEGQWTALPGPGFGPAPGYGPAAPPPSPGPYGGSYEYSEPFDYAVPEQPAPSPASSSAAGTGIPVDGPHGQWTNDQDPPPGPVFAEAEPGGETGAPDAREEPALRRPGQGRADRRRAAKRIRRRRRLSATKEIPILIGVALLIALVLKTFLVQAFVIPSGSMEQTIKIGDRVLVDKLTPWFGSNPQRGDVVVFEDPGGWLKGEQTKKEDPPPVIKQGKEFLTFIGLLPSDDEQDLIKRVVGVGGDTVRCCDEQGRVTVNGTPLKEPYLHPGNKPSQIKFKVTVPVGRVFVMGDHRANSADSRYHLKEPDKGMVPERLVQGRALVIAWPFGHWRRLEEPETYASVPDARGAPASASVAPDNRVAQLPFSAELPLVMGVVGLYRYADRRQSGVRSECGGLGGRRTVRFRRPGGQASRRGRRDGERDGRRRATDRGKRE</sequence>
<feature type="region of interest" description="Disordered" evidence="7">
    <location>
        <begin position="498"/>
        <end position="543"/>
    </location>
</feature>
<keyword evidence="6" id="KW-0472">Membrane</keyword>
<keyword evidence="6" id="KW-1133">Transmembrane helix</keyword>
<dbReference type="CDD" id="cd06530">
    <property type="entry name" value="S26_SPase_I"/>
    <property type="match status" value="1"/>
</dbReference>
<dbReference type="InterPro" id="IPR019533">
    <property type="entry name" value="Peptidase_S26"/>
</dbReference>
<comment type="catalytic activity">
    <reaction evidence="1 6">
        <text>Cleavage of hydrophobic, N-terminal signal or leader sequences from secreted and periplasmic proteins.</text>
        <dbReference type="EC" id="3.4.21.89"/>
    </reaction>
</comment>
<dbReference type="InterPro" id="IPR000223">
    <property type="entry name" value="Pept_S26A_signal_pept_1"/>
</dbReference>
<dbReference type="Pfam" id="PF10502">
    <property type="entry name" value="Peptidase_S26"/>
    <property type="match status" value="1"/>
</dbReference>
<evidence type="ECO:0000313" key="9">
    <source>
        <dbReference type="EMBL" id="GAA2632027.1"/>
    </source>
</evidence>
<keyword evidence="6" id="KW-0812">Transmembrane</keyword>
<feature type="region of interest" description="Disordered" evidence="7">
    <location>
        <begin position="1"/>
        <end position="230"/>
    </location>
</feature>
<evidence type="ECO:0000256" key="2">
    <source>
        <dbReference type="ARBA" id="ARBA00004401"/>
    </source>
</evidence>
<feature type="compositionally biased region" description="Basic residues" evidence="7">
    <location>
        <begin position="16"/>
        <end position="27"/>
    </location>
</feature>
<protein>
    <recommendedName>
        <fullName evidence="4 6">Signal peptidase I</fullName>
        <ecNumber evidence="4 6">3.4.21.89</ecNumber>
    </recommendedName>
</protein>
<feature type="transmembrane region" description="Helical" evidence="6">
    <location>
        <begin position="240"/>
        <end position="263"/>
    </location>
</feature>
<dbReference type="EC" id="3.4.21.89" evidence="4 6"/>
<comment type="caution">
    <text evidence="9">The sequence shown here is derived from an EMBL/GenBank/DDBJ whole genome shotgun (WGS) entry which is preliminary data.</text>
</comment>
<dbReference type="PRINTS" id="PR00727">
    <property type="entry name" value="LEADERPTASE"/>
</dbReference>
<evidence type="ECO:0000256" key="7">
    <source>
        <dbReference type="SAM" id="MobiDB-lite"/>
    </source>
</evidence>
<dbReference type="Proteomes" id="UP001501447">
    <property type="component" value="Unassembled WGS sequence"/>
</dbReference>
<evidence type="ECO:0000256" key="3">
    <source>
        <dbReference type="ARBA" id="ARBA00009370"/>
    </source>
</evidence>
<accession>A0ABP6CZZ6</accession>